<sequence>MSTDSETLFAAKVEELTALEKDLPDVIALARTDDWIFQVFESVPVRTDLAKIWTVFNHRVDIPFGNDLCDLNGRLGHIRRVEYLNDIAMGQGLLWDLALLKVEWLKGFRS</sequence>
<dbReference type="EMBL" id="ML208461">
    <property type="protein sequence ID" value="TFK64783.1"/>
    <property type="molecule type" value="Genomic_DNA"/>
</dbReference>
<keyword evidence="2" id="KW-1185">Reference proteome</keyword>
<proteinExistence type="predicted"/>
<dbReference type="Proteomes" id="UP000308600">
    <property type="component" value="Unassembled WGS sequence"/>
</dbReference>
<gene>
    <name evidence="1" type="ORF">BDN72DRAFT_962971</name>
</gene>
<evidence type="ECO:0000313" key="1">
    <source>
        <dbReference type="EMBL" id="TFK64783.1"/>
    </source>
</evidence>
<name>A0ACD3AGI8_9AGAR</name>
<evidence type="ECO:0000313" key="2">
    <source>
        <dbReference type="Proteomes" id="UP000308600"/>
    </source>
</evidence>
<reference evidence="1 2" key="1">
    <citation type="journal article" date="2019" name="Nat. Ecol. Evol.">
        <title>Megaphylogeny resolves global patterns of mushroom evolution.</title>
        <authorList>
            <person name="Varga T."/>
            <person name="Krizsan K."/>
            <person name="Foldi C."/>
            <person name="Dima B."/>
            <person name="Sanchez-Garcia M."/>
            <person name="Sanchez-Ramirez S."/>
            <person name="Szollosi G.J."/>
            <person name="Szarkandi J.G."/>
            <person name="Papp V."/>
            <person name="Albert L."/>
            <person name="Andreopoulos W."/>
            <person name="Angelini C."/>
            <person name="Antonin V."/>
            <person name="Barry K.W."/>
            <person name="Bougher N.L."/>
            <person name="Buchanan P."/>
            <person name="Buyck B."/>
            <person name="Bense V."/>
            <person name="Catcheside P."/>
            <person name="Chovatia M."/>
            <person name="Cooper J."/>
            <person name="Damon W."/>
            <person name="Desjardin D."/>
            <person name="Finy P."/>
            <person name="Geml J."/>
            <person name="Haridas S."/>
            <person name="Hughes K."/>
            <person name="Justo A."/>
            <person name="Karasinski D."/>
            <person name="Kautmanova I."/>
            <person name="Kiss B."/>
            <person name="Kocsube S."/>
            <person name="Kotiranta H."/>
            <person name="LaButti K.M."/>
            <person name="Lechner B.E."/>
            <person name="Liimatainen K."/>
            <person name="Lipzen A."/>
            <person name="Lukacs Z."/>
            <person name="Mihaltcheva S."/>
            <person name="Morgado L.N."/>
            <person name="Niskanen T."/>
            <person name="Noordeloos M.E."/>
            <person name="Ohm R.A."/>
            <person name="Ortiz-Santana B."/>
            <person name="Ovrebo C."/>
            <person name="Racz N."/>
            <person name="Riley R."/>
            <person name="Savchenko A."/>
            <person name="Shiryaev A."/>
            <person name="Soop K."/>
            <person name="Spirin V."/>
            <person name="Szebenyi C."/>
            <person name="Tomsovsky M."/>
            <person name="Tulloss R.E."/>
            <person name="Uehling J."/>
            <person name="Grigoriev I.V."/>
            <person name="Vagvolgyi C."/>
            <person name="Papp T."/>
            <person name="Martin F.M."/>
            <person name="Miettinen O."/>
            <person name="Hibbett D.S."/>
            <person name="Nagy L.G."/>
        </authorList>
    </citation>
    <scope>NUCLEOTIDE SEQUENCE [LARGE SCALE GENOMIC DNA]</scope>
    <source>
        <strain evidence="1 2">NL-1719</strain>
    </source>
</reference>
<accession>A0ACD3AGI8</accession>
<organism evidence="1 2">
    <name type="scientific">Pluteus cervinus</name>
    <dbReference type="NCBI Taxonomy" id="181527"/>
    <lineage>
        <taxon>Eukaryota</taxon>
        <taxon>Fungi</taxon>
        <taxon>Dikarya</taxon>
        <taxon>Basidiomycota</taxon>
        <taxon>Agaricomycotina</taxon>
        <taxon>Agaricomycetes</taxon>
        <taxon>Agaricomycetidae</taxon>
        <taxon>Agaricales</taxon>
        <taxon>Pluteineae</taxon>
        <taxon>Pluteaceae</taxon>
        <taxon>Pluteus</taxon>
    </lineage>
</organism>
<protein>
    <submittedName>
        <fullName evidence="1">Uncharacterized protein</fullName>
    </submittedName>
</protein>